<keyword evidence="3" id="KW-1185">Reference proteome</keyword>
<feature type="region of interest" description="Disordered" evidence="1">
    <location>
        <begin position="28"/>
        <end position="59"/>
    </location>
</feature>
<proteinExistence type="predicted"/>
<sequence length="59" mass="6382">MPRLKLRMRLFKPSHTQVTVHVHAEVHAPSADAASPDTCPQADTDHVAPGEAEAVVDDQ</sequence>
<dbReference type="Proteomes" id="UP000828390">
    <property type="component" value="Unassembled WGS sequence"/>
</dbReference>
<dbReference type="AlphaFoldDB" id="A0A9D4L5E7"/>
<organism evidence="2 3">
    <name type="scientific">Dreissena polymorpha</name>
    <name type="common">Zebra mussel</name>
    <name type="synonym">Mytilus polymorpha</name>
    <dbReference type="NCBI Taxonomy" id="45954"/>
    <lineage>
        <taxon>Eukaryota</taxon>
        <taxon>Metazoa</taxon>
        <taxon>Spiralia</taxon>
        <taxon>Lophotrochozoa</taxon>
        <taxon>Mollusca</taxon>
        <taxon>Bivalvia</taxon>
        <taxon>Autobranchia</taxon>
        <taxon>Heteroconchia</taxon>
        <taxon>Euheterodonta</taxon>
        <taxon>Imparidentia</taxon>
        <taxon>Neoheterodontei</taxon>
        <taxon>Myida</taxon>
        <taxon>Dreissenoidea</taxon>
        <taxon>Dreissenidae</taxon>
        <taxon>Dreissena</taxon>
    </lineage>
</organism>
<comment type="caution">
    <text evidence="2">The sequence shown here is derived from an EMBL/GenBank/DDBJ whole genome shotgun (WGS) entry which is preliminary data.</text>
</comment>
<reference evidence="2" key="1">
    <citation type="journal article" date="2019" name="bioRxiv">
        <title>The Genome of the Zebra Mussel, Dreissena polymorpha: A Resource for Invasive Species Research.</title>
        <authorList>
            <person name="McCartney M.A."/>
            <person name="Auch B."/>
            <person name="Kono T."/>
            <person name="Mallez S."/>
            <person name="Zhang Y."/>
            <person name="Obille A."/>
            <person name="Becker A."/>
            <person name="Abrahante J.E."/>
            <person name="Garbe J."/>
            <person name="Badalamenti J.P."/>
            <person name="Herman A."/>
            <person name="Mangelson H."/>
            <person name="Liachko I."/>
            <person name="Sullivan S."/>
            <person name="Sone E.D."/>
            <person name="Koren S."/>
            <person name="Silverstein K.A.T."/>
            <person name="Beckman K.B."/>
            <person name="Gohl D.M."/>
        </authorList>
    </citation>
    <scope>NUCLEOTIDE SEQUENCE</scope>
    <source>
        <strain evidence="2">Duluth1</strain>
        <tissue evidence="2">Whole animal</tissue>
    </source>
</reference>
<evidence type="ECO:0000313" key="3">
    <source>
        <dbReference type="Proteomes" id="UP000828390"/>
    </source>
</evidence>
<reference evidence="2" key="2">
    <citation type="submission" date="2020-11" db="EMBL/GenBank/DDBJ databases">
        <authorList>
            <person name="McCartney M.A."/>
            <person name="Auch B."/>
            <person name="Kono T."/>
            <person name="Mallez S."/>
            <person name="Becker A."/>
            <person name="Gohl D.M."/>
            <person name="Silverstein K.A.T."/>
            <person name="Koren S."/>
            <person name="Bechman K.B."/>
            <person name="Herman A."/>
            <person name="Abrahante J.E."/>
            <person name="Garbe J."/>
        </authorList>
    </citation>
    <scope>NUCLEOTIDE SEQUENCE</scope>
    <source>
        <strain evidence="2">Duluth1</strain>
        <tissue evidence="2">Whole animal</tissue>
    </source>
</reference>
<name>A0A9D4L5E7_DREPO</name>
<accession>A0A9D4L5E7</accession>
<protein>
    <submittedName>
        <fullName evidence="2">Uncharacterized protein</fullName>
    </submittedName>
</protein>
<evidence type="ECO:0000256" key="1">
    <source>
        <dbReference type="SAM" id="MobiDB-lite"/>
    </source>
</evidence>
<dbReference type="EMBL" id="JAIWYP010000003">
    <property type="protein sequence ID" value="KAH3850932.1"/>
    <property type="molecule type" value="Genomic_DNA"/>
</dbReference>
<gene>
    <name evidence="2" type="ORF">DPMN_093408</name>
</gene>
<evidence type="ECO:0000313" key="2">
    <source>
        <dbReference type="EMBL" id="KAH3850932.1"/>
    </source>
</evidence>